<dbReference type="EMBL" id="JAEDAO010000001">
    <property type="protein sequence ID" value="MBK0391790.1"/>
    <property type="molecule type" value="Genomic_DNA"/>
</dbReference>
<gene>
    <name evidence="4" type="ORF">I8E28_04235</name>
</gene>
<sequence length="573" mass="63483">MVQLVARSCLLLLWLWSCIAPAAAQAPPIATAFVLEAGQPDAMLEQHAQYWLEHDGKLDIQAVVAAGESLPWAPMATGQQYRIDAGALWIRFDAVVRDNESWYVVVQSSGIDRVQLFRQRPNGHWIVEEAGDTRPVSQWPVPGRVPTFDLPPGRGEVERFWLRIEHQRVDFAAPIRLTSQSRLFAARETEQFLFGAYFGISVLLALVAVFNAVGFRDRVFAIYAVYLVTFTLGQAAYMGVGAQHLWDPWLTFNAHSTFVLPALSVPAALWFVQRVTEPARFSRRLNQFVFLLIGVLLAVALLEVVLPSRGILELRLALTGLSLALVAVLIGFVWTKADDPDIRIIALGFVPVMVMALFPILRGINLIPNSIFTRYGLAMGAAVEMPILFYALSRRGSRRREAQLRASALPRTDALTGLADRRSLLQRLEATLTRARHQRHPCALVVAKLANYDFIASQHGRDTLDRALVVTASHMRRAATDVDLAARAGEREFALLIEGPTTADQASSRAQQIVASGLRSSRALPTDLTLRLLVVVAMLPDQQPDAESSLQWVLGALAAIRPDSRKQIRSLNF</sequence>
<feature type="transmembrane region" description="Helical" evidence="1">
    <location>
        <begin position="314"/>
        <end position="335"/>
    </location>
</feature>
<comment type="caution">
    <text evidence="4">The sequence shown here is derived from an EMBL/GenBank/DDBJ whole genome shotgun (WGS) entry which is preliminary data.</text>
</comment>
<dbReference type="InterPro" id="IPR011622">
    <property type="entry name" value="7TMR_DISM_rcpt_extracell_dom2"/>
</dbReference>
<keyword evidence="1" id="KW-1133">Transmembrane helix</keyword>
<dbReference type="NCBIfam" id="TIGR00254">
    <property type="entry name" value="GGDEF"/>
    <property type="match status" value="1"/>
</dbReference>
<dbReference type="PANTHER" id="PTHR44757">
    <property type="entry name" value="DIGUANYLATE CYCLASE DGCP"/>
    <property type="match status" value="1"/>
</dbReference>
<feature type="transmembrane region" description="Helical" evidence="1">
    <location>
        <begin position="342"/>
        <end position="360"/>
    </location>
</feature>
<dbReference type="InterPro" id="IPR052155">
    <property type="entry name" value="Biofilm_reg_signaling"/>
</dbReference>
<dbReference type="AlphaFoldDB" id="A0A934PWJ2"/>
<dbReference type="Gene3D" id="2.60.40.2380">
    <property type="match status" value="1"/>
</dbReference>
<evidence type="ECO:0000313" key="5">
    <source>
        <dbReference type="Proteomes" id="UP000617041"/>
    </source>
</evidence>
<dbReference type="InterPro" id="IPR011623">
    <property type="entry name" value="7TMR_DISM_rcpt_extracell_dom1"/>
</dbReference>
<keyword evidence="5" id="KW-1185">Reference proteome</keyword>
<evidence type="ECO:0000256" key="2">
    <source>
        <dbReference type="SAM" id="SignalP"/>
    </source>
</evidence>
<reference evidence="4" key="1">
    <citation type="submission" date="2020-12" db="EMBL/GenBank/DDBJ databases">
        <title>Ramlibacter sp. nov., isolated from a freshwater alga, Cryptomonas.</title>
        <authorList>
            <person name="Kim H.M."/>
            <person name="Jeon C.O."/>
        </authorList>
    </citation>
    <scope>NUCLEOTIDE SEQUENCE</scope>
    <source>
        <strain evidence="4">CrO1</strain>
    </source>
</reference>
<feature type="transmembrane region" description="Helical" evidence="1">
    <location>
        <begin position="252"/>
        <end position="272"/>
    </location>
</feature>
<dbReference type="SMART" id="SM00267">
    <property type="entry name" value="GGDEF"/>
    <property type="match status" value="1"/>
</dbReference>
<feature type="signal peptide" evidence="2">
    <location>
        <begin position="1"/>
        <end position="22"/>
    </location>
</feature>
<dbReference type="InterPro" id="IPR029787">
    <property type="entry name" value="Nucleotide_cyclase"/>
</dbReference>
<protein>
    <submittedName>
        <fullName evidence="4">Diguanylate cyclase</fullName>
    </submittedName>
</protein>
<feature type="transmembrane region" description="Helical" evidence="1">
    <location>
        <begin position="220"/>
        <end position="240"/>
    </location>
</feature>
<dbReference type="PROSITE" id="PS50887">
    <property type="entry name" value="GGDEF"/>
    <property type="match status" value="1"/>
</dbReference>
<accession>A0A934PWJ2</accession>
<proteinExistence type="predicted"/>
<name>A0A934PWJ2_9BURK</name>
<dbReference type="RefSeq" id="WP_200786588.1">
    <property type="nucleotide sequence ID" value="NZ_JAEDAO010000001.1"/>
</dbReference>
<evidence type="ECO:0000259" key="3">
    <source>
        <dbReference type="PROSITE" id="PS50887"/>
    </source>
</evidence>
<organism evidence="4 5">
    <name type="scientific">Ramlibacter algicola</name>
    <dbReference type="NCBI Taxonomy" id="2795217"/>
    <lineage>
        <taxon>Bacteria</taxon>
        <taxon>Pseudomonadati</taxon>
        <taxon>Pseudomonadota</taxon>
        <taxon>Betaproteobacteria</taxon>
        <taxon>Burkholderiales</taxon>
        <taxon>Comamonadaceae</taxon>
        <taxon>Ramlibacter</taxon>
    </lineage>
</organism>
<dbReference type="Pfam" id="PF07695">
    <property type="entry name" value="7TMR-DISM_7TM"/>
    <property type="match status" value="1"/>
</dbReference>
<feature type="chain" id="PRO_5037899645" evidence="2">
    <location>
        <begin position="23"/>
        <end position="573"/>
    </location>
</feature>
<dbReference type="Pfam" id="PF07696">
    <property type="entry name" value="7TMR-DISMED2"/>
    <property type="match status" value="1"/>
</dbReference>
<dbReference type="Proteomes" id="UP000617041">
    <property type="component" value="Unassembled WGS sequence"/>
</dbReference>
<feature type="domain" description="GGDEF" evidence="3">
    <location>
        <begin position="440"/>
        <end position="573"/>
    </location>
</feature>
<dbReference type="InterPro" id="IPR043128">
    <property type="entry name" value="Rev_trsase/Diguanyl_cyclase"/>
</dbReference>
<dbReference type="InterPro" id="IPR000160">
    <property type="entry name" value="GGDEF_dom"/>
</dbReference>
<feature type="transmembrane region" description="Helical" evidence="1">
    <location>
        <begin position="284"/>
        <end position="302"/>
    </location>
</feature>
<feature type="transmembrane region" description="Helical" evidence="1">
    <location>
        <begin position="192"/>
        <end position="213"/>
    </location>
</feature>
<evidence type="ECO:0000256" key="1">
    <source>
        <dbReference type="SAM" id="Phobius"/>
    </source>
</evidence>
<dbReference type="Pfam" id="PF00990">
    <property type="entry name" value="GGDEF"/>
    <property type="match status" value="1"/>
</dbReference>
<keyword evidence="1" id="KW-0472">Membrane</keyword>
<evidence type="ECO:0000313" key="4">
    <source>
        <dbReference type="EMBL" id="MBK0391790.1"/>
    </source>
</evidence>
<feature type="transmembrane region" description="Helical" evidence="1">
    <location>
        <begin position="372"/>
        <end position="392"/>
    </location>
</feature>
<dbReference type="PANTHER" id="PTHR44757:SF2">
    <property type="entry name" value="BIOFILM ARCHITECTURE MAINTENANCE PROTEIN MBAA"/>
    <property type="match status" value="1"/>
</dbReference>
<dbReference type="Gene3D" id="3.30.70.270">
    <property type="match status" value="1"/>
</dbReference>
<keyword evidence="2" id="KW-0732">Signal</keyword>
<keyword evidence="1" id="KW-0812">Transmembrane</keyword>
<dbReference type="SUPFAM" id="SSF55073">
    <property type="entry name" value="Nucleotide cyclase"/>
    <property type="match status" value="1"/>
</dbReference>